<dbReference type="KEGG" id="adl:AURDEDRAFT_178569"/>
<keyword evidence="3" id="KW-1185">Reference proteome</keyword>
<name>J0WJA1_AURST</name>
<gene>
    <name evidence="2" type="ORF">AURDEDRAFT_178569</name>
</gene>
<dbReference type="EMBL" id="JH689043">
    <property type="protein sequence ID" value="EJD32368.1"/>
    <property type="molecule type" value="Genomic_DNA"/>
</dbReference>
<feature type="non-terminal residue" evidence="2">
    <location>
        <position position="1"/>
    </location>
</feature>
<feature type="region of interest" description="Disordered" evidence="1">
    <location>
        <begin position="51"/>
        <end position="86"/>
    </location>
</feature>
<protein>
    <recommendedName>
        <fullName evidence="4">Fe2OG dioxygenase domain-containing protein</fullName>
    </recommendedName>
</protein>
<dbReference type="OMA" id="TTIRPHE"/>
<evidence type="ECO:0008006" key="4">
    <source>
        <dbReference type="Google" id="ProtNLM"/>
    </source>
</evidence>
<organism evidence="2 3">
    <name type="scientific">Auricularia subglabra (strain TFB-10046 / SS5)</name>
    <name type="common">White-rot fungus</name>
    <name type="synonym">Auricularia delicata (strain TFB10046)</name>
    <dbReference type="NCBI Taxonomy" id="717982"/>
    <lineage>
        <taxon>Eukaryota</taxon>
        <taxon>Fungi</taxon>
        <taxon>Dikarya</taxon>
        <taxon>Basidiomycota</taxon>
        <taxon>Agaricomycotina</taxon>
        <taxon>Agaricomycetes</taxon>
        <taxon>Auriculariales</taxon>
        <taxon>Auriculariaceae</taxon>
        <taxon>Auricularia</taxon>
    </lineage>
</organism>
<evidence type="ECO:0000256" key="1">
    <source>
        <dbReference type="SAM" id="MobiDB-lite"/>
    </source>
</evidence>
<accession>J0WJA1</accession>
<dbReference type="AlphaFoldDB" id="J0WJA1"/>
<dbReference type="Gene3D" id="3.60.130.30">
    <property type="match status" value="1"/>
</dbReference>
<dbReference type="InParanoid" id="J0WJA1"/>
<sequence length="299" mass="34010">GFTYVRPGDDGIQFTDKNDVVFAAVAKRRTDQDYVDLINRCFERAGELRRKCDSPNAKKNPRGAFSRAQYGTSFGGGQKEPTPISNGKRVTQAMVEFMTLDDTREMTGILAEQFKANFPKLVPRYKELNESLGLNKLFLRPGDDPDDFNFLFAAMTLNLGPQVATISHRDSKNLQPGVCAIIALGRFNPQTGGHFVMREPRLLVEFRPGDILFVMSSVITHFNVPLACSEEERMSWTFYTAGGLFRWQVAGKRTLKSLTTAEERSAYRNNARRFIKQRWSDLLTRKQLVQHWKTLARKA</sequence>
<dbReference type="Proteomes" id="UP000006514">
    <property type="component" value="Unassembled WGS sequence"/>
</dbReference>
<evidence type="ECO:0000313" key="2">
    <source>
        <dbReference type="EMBL" id="EJD32368.1"/>
    </source>
</evidence>
<reference evidence="3" key="1">
    <citation type="journal article" date="2012" name="Science">
        <title>The Paleozoic origin of enzymatic lignin decomposition reconstructed from 31 fungal genomes.</title>
        <authorList>
            <person name="Floudas D."/>
            <person name="Binder M."/>
            <person name="Riley R."/>
            <person name="Barry K."/>
            <person name="Blanchette R.A."/>
            <person name="Henrissat B."/>
            <person name="Martinez A.T."/>
            <person name="Otillar R."/>
            <person name="Spatafora J.W."/>
            <person name="Yadav J.S."/>
            <person name="Aerts A."/>
            <person name="Benoit I."/>
            <person name="Boyd A."/>
            <person name="Carlson A."/>
            <person name="Copeland A."/>
            <person name="Coutinho P.M."/>
            <person name="de Vries R.P."/>
            <person name="Ferreira P."/>
            <person name="Findley K."/>
            <person name="Foster B."/>
            <person name="Gaskell J."/>
            <person name="Glotzer D."/>
            <person name="Gorecki P."/>
            <person name="Heitman J."/>
            <person name="Hesse C."/>
            <person name="Hori C."/>
            <person name="Igarashi K."/>
            <person name="Jurgens J.A."/>
            <person name="Kallen N."/>
            <person name="Kersten P."/>
            <person name="Kohler A."/>
            <person name="Kuees U."/>
            <person name="Kumar T.K.A."/>
            <person name="Kuo A."/>
            <person name="LaButti K."/>
            <person name="Larrondo L.F."/>
            <person name="Lindquist E."/>
            <person name="Ling A."/>
            <person name="Lombard V."/>
            <person name="Lucas S."/>
            <person name="Lundell T."/>
            <person name="Martin R."/>
            <person name="McLaughlin D.J."/>
            <person name="Morgenstern I."/>
            <person name="Morin E."/>
            <person name="Murat C."/>
            <person name="Nagy L.G."/>
            <person name="Nolan M."/>
            <person name="Ohm R.A."/>
            <person name="Patyshakuliyeva A."/>
            <person name="Rokas A."/>
            <person name="Ruiz-Duenas F.J."/>
            <person name="Sabat G."/>
            <person name="Salamov A."/>
            <person name="Samejima M."/>
            <person name="Schmutz J."/>
            <person name="Slot J.C."/>
            <person name="St John F."/>
            <person name="Stenlid J."/>
            <person name="Sun H."/>
            <person name="Sun S."/>
            <person name="Syed K."/>
            <person name="Tsang A."/>
            <person name="Wiebenga A."/>
            <person name="Young D."/>
            <person name="Pisabarro A."/>
            <person name="Eastwood D.C."/>
            <person name="Martin F."/>
            <person name="Cullen D."/>
            <person name="Grigoriev I.V."/>
            <person name="Hibbett D.S."/>
        </authorList>
    </citation>
    <scope>NUCLEOTIDE SEQUENCE [LARGE SCALE GENOMIC DNA]</scope>
    <source>
        <strain evidence="3">TFB10046</strain>
    </source>
</reference>
<dbReference type="OrthoDB" id="3202607at2759"/>
<evidence type="ECO:0000313" key="3">
    <source>
        <dbReference type="Proteomes" id="UP000006514"/>
    </source>
</evidence>
<proteinExistence type="predicted"/>
<dbReference type="eggNOG" id="ENOG502SNUP">
    <property type="taxonomic scope" value="Eukaryota"/>
</dbReference>